<dbReference type="Proteomes" id="UP000199310">
    <property type="component" value="Unassembled WGS sequence"/>
</dbReference>
<proteinExistence type="predicted"/>
<name>A0A1I0RLF3_9BACT</name>
<evidence type="ECO:0000313" key="1">
    <source>
        <dbReference type="EMBL" id="SEW41711.1"/>
    </source>
</evidence>
<organism evidence="1 2">
    <name type="scientific">Chitinophaga arvensicola</name>
    <dbReference type="NCBI Taxonomy" id="29529"/>
    <lineage>
        <taxon>Bacteria</taxon>
        <taxon>Pseudomonadati</taxon>
        <taxon>Bacteroidota</taxon>
        <taxon>Chitinophagia</taxon>
        <taxon>Chitinophagales</taxon>
        <taxon>Chitinophagaceae</taxon>
        <taxon>Chitinophaga</taxon>
    </lineage>
</organism>
<gene>
    <name evidence="1" type="ORF">SAMN04488122_3015</name>
</gene>
<evidence type="ECO:0000313" key="2">
    <source>
        <dbReference type="Proteomes" id="UP000199310"/>
    </source>
</evidence>
<protein>
    <submittedName>
        <fullName evidence="1">Uncharacterized protein</fullName>
    </submittedName>
</protein>
<dbReference type="EMBL" id="FOJG01000001">
    <property type="protein sequence ID" value="SEW41711.1"/>
    <property type="molecule type" value="Genomic_DNA"/>
</dbReference>
<keyword evidence="2" id="KW-1185">Reference proteome</keyword>
<sequence>MKAGISAYISLNFYFKSTIPFLSKVNCAYYYLVAGALTR</sequence>
<reference evidence="2" key="1">
    <citation type="submission" date="2016-10" db="EMBL/GenBank/DDBJ databases">
        <authorList>
            <person name="Varghese N."/>
            <person name="Submissions S."/>
        </authorList>
    </citation>
    <scope>NUCLEOTIDE SEQUENCE [LARGE SCALE GENOMIC DNA]</scope>
    <source>
        <strain evidence="2">DSM 3695</strain>
    </source>
</reference>
<accession>A0A1I0RLF3</accession>
<dbReference type="AlphaFoldDB" id="A0A1I0RLF3"/>